<comment type="caution">
    <text evidence="7">The sequence shown here is derived from an EMBL/GenBank/DDBJ whole genome shotgun (WGS) entry which is preliminary data.</text>
</comment>
<comment type="subcellular location">
    <subcellularLocation>
        <location evidence="1">Nucleus</location>
    </subcellularLocation>
</comment>
<feature type="region of interest" description="Disordered" evidence="6">
    <location>
        <begin position="1"/>
        <end position="20"/>
    </location>
</feature>
<evidence type="ECO:0000256" key="5">
    <source>
        <dbReference type="ARBA" id="ARBA00023242"/>
    </source>
</evidence>
<feature type="compositionally biased region" description="Basic and acidic residues" evidence="6">
    <location>
        <begin position="67"/>
        <end position="95"/>
    </location>
</feature>
<accession>A0A8H3I1C1</accession>
<gene>
    <name evidence="7" type="ORF">RDB_LOCUS134163</name>
</gene>
<dbReference type="EMBL" id="CAJNJQ010003352">
    <property type="protein sequence ID" value="CAE7197191.1"/>
    <property type="molecule type" value="Genomic_DNA"/>
</dbReference>
<evidence type="ECO:0000313" key="8">
    <source>
        <dbReference type="Proteomes" id="UP000663827"/>
    </source>
</evidence>
<feature type="compositionally biased region" description="Polar residues" evidence="6">
    <location>
        <begin position="171"/>
        <end position="184"/>
    </location>
</feature>
<evidence type="ECO:0000256" key="4">
    <source>
        <dbReference type="ARBA" id="ARBA00023163"/>
    </source>
</evidence>
<protein>
    <submittedName>
        <fullName evidence="7">Uncharacterized protein</fullName>
    </submittedName>
</protein>
<evidence type="ECO:0000313" key="7">
    <source>
        <dbReference type="EMBL" id="CAE7197191.1"/>
    </source>
</evidence>
<proteinExistence type="inferred from homology"/>
<dbReference type="GO" id="GO:0006357">
    <property type="term" value="P:regulation of transcription by RNA polymerase II"/>
    <property type="evidence" value="ECO:0007669"/>
    <property type="project" value="TreeGrafter"/>
</dbReference>
<reference evidence="7" key="1">
    <citation type="submission" date="2021-01" db="EMBL/GenBank/DDBJ databases">
        <authorList>
            <person name="Kaushik A."/>
        </authorList>
    </citation>
    <scope>NUCLEOTIDE SEQUENCE</scope>
    <source>
        <strain evidence="7">AG5</strain>
    </source>
</reference>
<keyword evidence="4" id="KW-0804">Transcription</keyword>
<dbReference type="GO" id="GO:0005634">
    <property type="term" value="C:nucleus"/>
    <property type="evidence" value="ECO:0007669"/>
    <property type="project" value="UniProtKB-SubCell"/>
</dbReference>
<dbReference type="Proteomes" id="UP000663827">
    <property type="component" value="Unassembled WGS sequence"/>
</dbReference>
<feature type="compositionally biased region" description="Low complexity" evidence="6">
    <location>
        <begin position="1"/>
        <end position="16"/>
    </location>
</feature>
<dbReference type="InterPro" id="IPR019340">
    <property type="entry name" value="Histone_AcTrfase_su3"/>
</dbReference>
<dbReference type="AlphaFoldDB" id="A0A8H3I1C1"/>
<feature type="region of interest" description="Disordered" evidence="6">
    <location>
        <begin position="425"/>
        <end position="451"/>
    </location>
</feature>
<dbReference type="PANTHER" id="PTHR13556">
    <property type="entry name" value="TRANSCRIPTIONAL ADAPTER 3-RELATED"/>
    <property type="match status" value="1"/>
</dbReference>
<feature type="compositionally biased region" description="Basic residues" evidence="6">
    <location>
        <begin position="138"/>
        <end position="150"/>
    </location>
</feature>
<dbReference type="Pfam" id="PF10198">
    <property type="entry name" value="Ada3"/>
    <property type="match status" value="1"/>
</dbReference>
<evidence type="ECO:0000256" key="6">
    <source>
        <dbReference type="SAM" id="MobiDB-lite"/>
    </source>
</evidence>
<evidence type="ECO:0000256" key="1">
    <source>
        <dbReference type="ARBA" id="ARBA00004123"/>
    </source>
</evidence>
<dbReference type="GO" id="GO:0000124">
    <property type="term" value="C:SAGA complex"/>
    <property type="evidence" value="ECO:0007669"/>
    <property type="project" value="TreeGrafter"/>
</dbReference>
<keyword evidence="3" id="KW-0805">Transcription regulation</keyword>
<feature type="compositionally biased region" description="Basic and acidic residues" evidence="6">
    <location>
        <begin position="427"/>
        <end position="444"/>
    </location>
</feature>
<evidence type="ECO:0000256" key="3">
    <source>
        <dbReference type="ARBA" id="ARBA00023015"/>
    </source>
</evidence>
<dbReference type="PANTHER" id="PTHR13556:SF2">
    <property type="entry name" value="TRANSCRIPTIONAL ADAPTER 3"/>
    <property type="match status" value="1"/>
</dbReference>
<feature type="compositionally biased region" description="Polar residues" evidence="6">
    <location>
        <begin position="231"/>
        <end position="248"/>
    </location>
</feature>
<keyword evidence="5" id="KW-0539">Nucleus</keyword>
<sequence>MPLSALPTPSAPAHPLFSTKTESLPTLDELVQLETELRTLRDEAVARKDKAEAGLHTMDVIWRRAKDKTRGLARERDARSKDNDRIRAIKLKREAGTPTPDAEDFDTKFGSHPSSNGTASKGLGNGARHLAHTSSTYKKSKLAAAKKRKHADSDGETSDHGAAPHSHKSKANGSSKLAGNSQANPRVAEDFTLPNRDIVPPKPNLAALCIFPYLHQAPDEPQPLKPERSTLSRNNSNVYSTASSSTQPDTREDVYAARPAMDSNPLSVMDDFSAARQPPNQTTITTFWTAADPWVKPLGLEDLANLELEVTLLINSGFLMRLLNLKFEQGDDIQPYEFVPLGRHYLDRWDDEDTQAFADELGAPSTSGMSALPASAMASALNVNPHQPWDPTSIGPEDLVRDERSMGIVRARLLAAFLPIPGGVTIGKEDGGGEGDEREKERRTGTGTAGMMGVLEFPDLEERLRAEASAIGLLGDDDSEPIIPADDEIASSLRRLQRILRAQSTLNSIRKRILQDRANLALGFSEYRSMLATVDKPIQTTYSKIMRSAAAKPGKKGKSKANLSVSAIDEKISAGGIPLQLPPELMERVRLRRRFVDTFGAALKMDNDEDGEGVNPSGHIAMVHFQNLTLLPQRSIYEGAEEEAEKELGWPFQSLVAGVVEPPGGPGPTVNGTNGTPT</sequence>
<name>A0A8H3I1C1_9AGAM</name>
<comment type="similarity">
    <text evidence="2">Belongs to the NGG1 family.</text>
</comment>
<feature type="region of interest" description="Disordered" evidence="6">
    <location>
        <begin position="219"/>
        <end position="251"/>
    </location>
</feature>
<organism evidence="7 8">
    <name type="scientific">Rhizoctonia solani</name>
    <dbReference type="NCBI Taxonomy" id="456999"/>
    <lineage>
        <taxon>Eukaryota</taxon>
        <taxon>Fungi</taxon>
        <taxon>Dikarya</taxon>
        <taxon>Basidiomycota</taxon>
        <taxon>Agaricomycotina</taxon>
        <taxon>Agaricomycetes</taxon>
        <taxon>Cantharellales</taxon>
        <taxon>Ceratobasidiaceae</taxon>
        <taxon>Rhizoctonia</taxon>
    </lineage>
</organism>
<feature type="region of interest" description="Disordered" evidence="6">
    <location>
        <begin position="67"/>
        <end position="195"/>
    </location>
</feature>
<feature type="region of interest" description="Disordered" evidence="6">
    <location>
        <begin position="659"/>
        <end position="678"/>
    </location>
</feature>
<dbReference type="GO" id="GO:0003713">
    <property type="term" value="F:transcription coactivator activity"/>
    <property type="evidence" value="ECO:0007669"/>
    <property type="project" value="TreeGrafter"/>
</dbReference>
<evidence type="ECO:0000256" key="2">
    <source>
        <dbReference type="ARBA" id="ARBA00005330"/>
    </source>
</evidence>